<comment type="caution">
    <text evidence="5">The sequence shown here is derived from an EMBL/GenBank/DDBJ whole genome shotgun (WGS) entry which is preliminary data.</text>
</comment>
<dbReference type="Gene3D" id="3.10.180.10">
    <property type="entry name" value="2,3-Dihydroxybiphenyl 1,2-Dioxygenase, domain 1"/>
    <property type="match status" value="1"/>
</dbReference>
<dbReference type="GeneID" id="56277006"/>
<evidence type="ECO:0000313" key="6">
    <source>
        <dbReference type="Proteomes" id="UP000293465"/>
    </source>
</evidence>
<dbReference type="PROSITE" id="PS51819">
    <property type="entry name" value="VOC"/>
    <property type="match status" value="1"/>
</dbReference>
<protein>
    <recommendedName>
        <fullName evidence="2">Bleomycin resistance protein</fullName>
    </recommendedName>
</protein>
<reference evidence="5 6" key="1">
    <citation type="submission" date="2019-02" db="EMBL/GenBank/DDBJ databases">
        <title>Genome sequences of Aliivibrio finisterrensis strains from farmed Atlantic salmon.</title>
        <authorList>
            <person name="Bowman J.P."/>
        </authorList>
    </citation>
    <scope>NUCLEOTIDE SEQUENCE [LARGE SCALE GENOMIC DNA]</scope>
    <source>
        <strain evidence="5 6">A32</strain>
    </source>
</reference>
<dbReference type="SUPFAM" id="SSF54593">
    <property type="entry name" value="Glyoxalase/Bleomycin resistance protein/Dihydroxybiphenyl dioxygenase"/>
    <property type="match status" value="1"/>
</dbReference>
<dbReference type="InterPro" id="IPR000335">
    <property type="entry name" value="Bleomycin-R"/>
</dbReference>
<evidence type="ECO:0000256" key="2">
    <source>
        <dbReference type="ARBA" id="ARBA00021572"/>
    </source>
</evidence>
<dbReference type="Proteomes" id="UP000293465">
    <property type="component" value="Unassembled WGS sequence"/>
</dbReference>
<dbReference type="Pfam" id="PF00903">
    <property type="entry name" value="Glyoxalase"/>
    <property type="match status" value="1"/>
</dbReference>
<dbReference type="EMBL" id="SEZJ01000026">
    <property type="protein sequence ID" value="RYU42112.1"/>
    <property type="molecule type" value="Genomic_DNA"/>
</dbReference>
<keyword evidence="3" id="KW-0046">Antibiotic resistance</keyword>
<dbReference type="InterPro" id="IPR029068">
    <property type="entry name" value="Glyas_Bleomycin-R_OHBP_Dase"/>
</dbReference>
<feature type="domain" description="VOC" evidence="4">
    <location>
        <begin position="2"/>
        <end position="133"/>
    </location>
</feature>
<dbReference type="InterPro" id="IPR037523">
    <property type="entry name" value="VOC_core"/>
</dbReference>
<accession>A0A4Q5KBC5</accession>
<comment type="similarity">
    <text evidence="1">Belongs to the bleomycin resistance protein family.</text>
</comment>
<dbReference type="AlphaFoldDB" id="A0A4Q5KBC5"/>
<dbReference type="OrthoDB" id="284897at2"/>
<dbReference type="RefSeq" id="WP_130088306.1">
    <property type="nucleotide sequence ID" value="NZ_SEZJ01000026.1"/>
</dbReference>
<name>A0A4Q5KBC5_9GAMM</name>
<organism evidence="5 6">
    <name type="scientific">Aliivibrio finisterrensis</name>
    <dbReference type="NCBI Taxonomy" id="511998"/>
    <lineage>
        <taxon>Bacteria</taxon>
        <taxon>Pseudomonadati</taxon>
        <taxon>Pseudomonadota</taxon>
        <taxon>Gammaproteobacteria</taxon>
        <taxon>Vibrionales</taxon>
        <taxon>Vibrionaceae</taxon>
        <taxon>Aliivibrio</taxon>
    </lineage>
</organism>
<proteinExistence type="inferred from homology"/>
<evidence type="ECO:0000256" key="3">
    <source>
        <dbReference type="ARBA" id="ARBA00023251"/>
    </source>
</evidence>
<evidence type="ECO:0000256" key="1">
    <source>
        <dbReference type="ARBA" id="ARBA00011051"/>
    </source>
</evidence>
<dbReference type="GO" id="GO:0046677">
    <property type="term" value="P:response to antibiotic"/>
    <property type="evidence" value="ECO:0007669"/>
    <property type="project" value="UniProtKB-KW"/>
</dbReference>
<gene>
    <name evidence="5" type="ORF">ERW49_18200</name>
</gene>
<sequence>MGLRVVPELYCSDINESKHFYVDVLGFSIKYERPEEQFLFLTLDGVDLMLEGLNTSQRHWLTGDMEAPFGRGINFQWDTINIEKLYQRVQSISPDSIYMELETKTYECNAQLSVQKQFIAQDPNGYLFRFCEDTLPS</sequence>
<dbReference type="InterPro" id="IPR004360">
    <property type="entry name" value="Glyas_Fos-R_dOase_dom"/>
</dbReference>
<evidence type="ECO:0000259" key="4">
    <source>
        <dbReference type="PROSITE" id="PS51819"/>
    </source>
</evidence>
<evidence type="ECO:0000313" key="5">
    <source>
        <dbReference type="EMBL" id="RYU42112.1"/>
    </source>
</evidence>
<dbReference type="CDD" id="cd08349">
    <property type="entry name" value="BLMA_like"/>
    <property type="match status" value="1"/>
</dbReference>